<dbReference type="Proteomes" id="UP000512115">
    <property type="component" value="Chromosome"/>
</dbReference>
<name>A0A7H9K8C2_9ESCH</name>
<evidence type="ECO:0000313" key="2">
    <source>
        <dbReference type="Proteomes" id="UP000512115"/>
    </source>
</evidence>
<sequence length="380" mass="42598">MNPEQIEFNKLLSQNQKEASIKACLRAGDDKLKCSGKIIHAHSIQRGKILESIADVSGENEGKIYHLGLAPAEDMQSMQPEFKLQGIKKFSTFTGFCGGHDKAIFQPIEDVAFSATNKQLNIYAYRAAAKELHSNLELKAFCEVLLGDKLNVNGLPAHFQMTLPQIKSGEIKDPDFIREAMLQGEKNHQIRVLHMQCEHNISELQQICDELTDTIEREESLGFEHVYHVLDGAFPVACCASFIPYFDHDGSRIISKQEEQRMARSSAASNAEIKNVMLNVFPEGDKTHVIFTFSKGNQSFKASIERLLKLEDEALKIGLSNIVLNYVENSAYGPKYINDNFSPEQIKHIAEVFAVSVFDRSKFRKSGINLFVGRPTAATK</sequence>
<protein>
    <submittedName>
        <fullName evidence="1">Uncharacterized protein</fullName>
    </submittedName>
</protein>
<dbReference type="RefSeq" id="WP_181474933.1">
    <property type="nucleotide sequence ID" value="NZ_CP056159.1"/>
</dbReference>
<proteinExistence type="predicted"/>
<organism evidence="1 2">
    <name type="scientific">Escherichia marmotae</name>
    <dbReference type="NCBI Taxonomy" id="1499973"/>
    <lineage>
        <taxon>Bacteria</taxon>
        <taxon>Pseudomonadati</taxon>
        <taxon>Pseudomonadota</taxon>
        <taxon>Gammaproteobacteria</taxon>
        <taxon>Enterobacterales</taxon>
        <taxon>Enterobacteriaceae</taxon>
        <taxon>Escherichia</taxon>
    </lineage>
</organism>
<dbReference type="EMBL" id="CP056159">
    <property type="protein sequence ID" value="QLV01113.1"/>
    <property type="molecule type" value="Genomic_DNA"/>
</dbReference>
<evidence type="ECO:0000313" key="1">
    <source>
        <dbReference type="EMBL" id="QLV01113.1"/>
    </source>
</evidence>
<reference evidence="1 2" key="1">
    <citation type="submission" date="2020-06" db="EMBL/GenBank/DDBJ databases">
        <title>REHAB project genomes.</title>
        <authorList>
            <person name="Shaw L.P."/>
        </authorList>
    </citation>
    <scope>NUCLEOTIDE SEQUENCE [LARGE SCALE GENOMIC DNA]</scope>
    <source>
        <strain evidence="1 2">RHBSTW-00814</strain>
    </source>
</reference>
<accession>A0A7H9K8C2</accession>
<dbReference type="AlphaFoldDB" id="A0A7H9K8C2"/>
<gene>
    <name evidence="1" type="ORF">HV284_08490</name>
</gene>